<keyword evidence="2" id="KW-1185">Reference proteome</keyword>
<evidence type="ECO:0000313" key="1">
    <source>
        <dbReference type="EMBL" id="SDZ29620.1"/>
    </source>
</evidence>
<sequence length="47" mass="5329">MVRPTMLAGAALWYQWTPALDPTSAIEAVDRKELGTCHSRWACLWQP</sequence>
<proteinExistence type="predicted"/>
<dbReference type="STRING" id="405436.SAMN05444365_109113"/>
<accession>A0A1H3RVG6</accession>
<dbReference type="EMBL" id="FNPH01000009">
    <property type="protein sequence ID" value="SDZ29620.1"/>
    <property type="molecule type" value="Genomic_DNA"/>
</dbReference>
<organism evidence="1 2">
    <name type="scientific">Micromonospora pattaloongensis</name>
    <dbReference type="NCBI Taxonomy" id="405436"/>
    <lineage>
        <taxon>Bacteria</taxon>
        <taxon>Bacillati</taxon>
        <taxon>Actinomycetota</taxon>
        <taxon>Actinomycetes</taxon>
        <taxon>Micromonosporales</taxon>
        <taxon>Micromonosporaceae</taxon>
        <taxon>Micromonospora</taxon>
    </lineage>
</organism>
<gene>
    <name evidence="1" type="ORF">SAMN05444365_109113</name>
</gene>
<reference evidence="2" key="1">
    <citation type="submission" date="2016-10" db="EMBL/GenBank/DDBJ databases">
        <authorList>
            <person name="Varghese N."/>
            <person name="Submissions S."/>
        </authorList>
    </citation>
    <scope>NUCLEOTIDE SEQUENCE [LARGE SCALE GENOMIC DNA]</scope>
    <source>
        <strain evidence="2">DSM 45245</strain>
    </source>
</reference>
<evidence type="ECO:0000313" key="2">
    <source>
        <dbReference type="Proteomes" id="UP000242415"/>
    </source>
</evidence>
<dbReference type="Proteomes" id="UP000242415">
    <property type="component" value="Unassembled WGS sequence"/>
</dbReference>
<protein>
    <submittedName>
        <fullName evidence="1">Uncharacterized protein</fullName>
    </submittedName>
</protein>
<dbReference type="AlphaFoldDB" id="A0A1H3RVG6"/>
<name>A0A1H3RVG6_9ACTN</name>